<dbReference type="InterPro" id="IPR014048">
    <property type="entry name" value="MethylDNA_cys_MeTrfase_DNA-bd"/>
</dbReference>
<dbReference type="EMBL" id="VSSQ01039769">
    <property type="protein sequence ID" value="MPM92888.1"/>
    <property type="molecule type" value="Genomic_DNA"/>
</dbReference>
<organism evidence="3">
    <name type="scientific">bioreactor metagenome</name>
    <dbReference type="NCBI Taxonomy" id="1076179"/>
    <lineage>
        <taxon>unclassified sequences</taxon>
        <taxon>metagenomes</taxon>
        <taxon>ecological metagenomes</taxon>
    </lineage>
</organism>
<dbReference type="PANTHER" id="PTHR42942">
    <property type="entry name" value="6-O-METHYLGUANINE DNA METHYLTRANSFERASE"/>
    <property type="match status" value="1"/>
</dbReference>
<feature type="domain" description="Methylated-DNA-[protein]-cysteine S-methyltransferase DNA binding" evidence="2">
    <location>
        <begin position="6"/>
        <end position="87"/>
    </location>
</feature>
<dbReference type="NCBIfam" id="TIGR00589">
    <property type="entry name" value="ogt"/>
    <property type="match status" value="1"/>
</dbReference>
<accession>A0A645DUT0</accession>
<gene>
    <name evidence="3" type="primary">atl_5</name>
    <name evidence="3" type="ORF">SDC9_140024</name>
</gene>
<proteinExistence type="predicted"/>
<evidence type="ECO:0000256" key="1">
    <source>
        <dbReference type="ARBA" id="ARBA00022763"/>
    </source>
</evidence>
<dbReference type="InterPro" id="IPR036217">
    <property type="entry name" value="MethylDNA_cys_MeTrfase_DNAb"/>
</dbReference>
<dbReference type="CDD" id="cd06445">
    <property type="entry name" value="ATase"/>
    <property type="match status" value="1"/>
</dbReference>
<evidence type="ECO:0000313" key="3">
    <source>
        <dbReference type="EMBL" id="MPM92888.1"/>
    </source>
</evidence>
<dbReference type="Pfam" id="PF01035">
    <property type="entry name" value="DNA_binding_1"/>
    <property type="match status" value="1"/>
</dbReference>
<name>A0A645DUT0_9ZZZZ</name>
<protein>
    <submittedName>
        <fullName evidence="3">DNA base-flipping protein</fullName>
    </submittedName>
</protein>
<dbReference type="GO" id="GO:0006281">
    <property type="term" value="P:DNA repair"/>
    <property type="evidence" value="ECO:0007669"/>
    <property type="project" value="InterPro"/>
</dbReference>
<dbReference type="SUPFAM" id="SSF46767">
    <property type="entry name" value="Methylated DNA-protein cysteine methyltransferase, C-terminal domain"/>
    <property type="match status" value="1"/>
</dbReference>
<evidence type="ECO:0000259" key="2">
    <source>
        <dbReference type="Pfam" id="PF01035"/>
    </source>
</evidence>
<dbReference type="InterPro" id="IPR036388">
    <property type="entry name" value="WH-like_DNA-bd_sf"/>
</dbReference>
<dbReference type="PANTHER" id="PTHR42942:SF1">
    <property type="entry name" value="ALKYLTRANSFERASE-LIKE PROTEIN 1"/>
    <property type="match status" value="1"/>
</dbReference>
<keyword evidence="1" id="KW-0227">DNA damage</keyword>
<dbReference type="Gene3D" id="1.10.10.10">
    <property type="entry name" value="Winged helix-like DNA-binding domain superfamily/Winged helix DNA-binding domain"/>
    <property type="match status" value="1"/>
</dbReference>
<sequence length="113" mass="12328">MKDGTFFKSVYAAVRQIPKGKVATYGDIAFAIGRPRAAKVVGWALHVNPEPLVTPCHRVVNRFGKLAVSFGFGGAPEQQRLLELEDVEVVDGAVDLEKYRAVLNGLTYEPGNK</sequence>
<reference evidence="3" key="1">
    <citation type="submission" date="2019-08" db="EMBL/GenBank/DDBJ databases">
        <authorList>
            <person name="Kucharzyk K."/>
            <person name="Murdoch R.W."/>
            <person name="Higgins S."/>
            <person name="Loffler F."/>
        </authorList>
    </citation>
    <scope>NUCLEOTIDE SEQUENCE</scope>
</reference>
<dbReference type="AlphaFoldDB" id="A0A645DUT0"/>
<comment type="caution">
    <text evidence="3">The sequence shown here is derived from an EMBL/GenBank/DDBJ whole genome shotgun (WGS) entry which is preliminary data.</text>
</comment>
<dbReference type="GO" id="GO:0003824">
    <property type="term" value="F:catalytic activity"/>
    <property type="evidence" value="ECO:0007669"/>
    <property type="project" value="InterPro"/>
</dbReference>
<dbReference type="InterPro" id="IPR052520">
    <property type="entry name" value="ATL_DNA_repair"/>
</dbReference>